<reference evidence="16" key="1">
    <citation type="submission" date="2025-08" db="UniProtKB">
        <authorList>
            <consortium name="RefSeq"/>
        </authorList>
    </citation>
    <scope>IDENTIFICATION</scope>
    <source>
        <tissue evidence="16">Fruit stalk</tissue>
    </source>
</reference>
<evidence type="ECO:0000256" key="1">
    <source>
        <dbReference type="ARBA" id="ARBA00004123"/>
    </source>
</evidence>
<feature type="DNA-binding region" description="Homeobox" evidence="9">
    <location>
        <begin position="117"/>
        <end position="176"/>
    </location>
</feature>
<dbReference type="InterPro" id="IPR001356">
    <property type="entry name" value="HD"/>
</dbReference>
<dbReference type="Pfam" id="PF01852">
    <property type="entry name" value="START"/>
    <property type="match status" value="1"/>
</dbReference>
<dbReference type="PROSITE" id="PS50848">
    <property type="entry name" value="START"/>
    <property type="match status" value="1"/>
</dbReference>
<dbReference type="Pfam" id="PF00046">
    <property type="entry name" value="Homeodomain"/>
    <property type="match status" value="1"/>
</dbReference>
<dbReference type="InterPro" id="IPR042160">
    <property type="entry name" value="HD-Zip_IV"/>
</dbReference>
<keyword evidence="6 9" id="KW-0371">Homeobox</keyword>
<evidence type="ECO:0000256" key="11">
    <source>
        <dbReference type="SAM" id="Coils"/>
    </source>
</evidence>
<dbReference type="InterPro" id="IPR009057">
    <property type="entry name" value="Homeodomain-like_sf"/>
</dbReference>
<evidence type="ECO:0000256" key="6">
    <source>
        <dbReference type="ARBA" id="ARBA00023155"/>
    </source>
</evidence>
<dbReference type="CDD" id="cd08875">
    <property type="entry name" value="START_ArGLABRA2_like"/>
    <property type="match status" value="1"/>
</dbReference>
<dbReference type="Pfam" id="PF25797">
    <property type="entry name" value="PDF2_C"/>
    <property type="match status" value="1"/>
</dbReference>
<keyword evidence="4 11" id="KW-0175">Coiled coil</keyword>
<keyword evidence="7" id="KW-0804">Transcription</keyword>
<keyword evidence="3" id="KW-0805">Transcription regulation</keyword>
<evidence type="ECO:0000259" key="14">
    <source>
        <dbReference type="PROSITE" id="PS50848"/>
    </source>
</evidence>
<dbReference type="GO" id="GO:0008289">
    <property type="term" value="F:lipid binding"/>
    <property type="evidence" value="ECO:0007669"/>
    <property type="project" value="InterPro"/>
</dbReference>
<dbReference type="GO" id="GO:0003677">
    <property type="term" value="F:DNA binding"/>
    <property type="evidence" value="ECO:0007669"/>
    <property type="project" value="UniProtKB-UniRule"/>
</dbReference>
<organism evidence="15 16">
    <name type="scientific">Durio zibethinus</name>
    <name type="common">Durian</name>
    <dbReference type="NCBI Taxonomy" id="66656"/>
    <lineage>
        <taxon>Eukaryota</taxon>
        <taxon>Viridiplantae</taxon>
        <taxon>Streptophyta</taxon>
        <taxon>Embryophyta</taxon>
        <taxon>Tracheophyta</taxon>
        <taxon>Spermatophyta</taxon>
        <taxon>Magnoliopsida</taxon>
        <taxon>eudicotyledons</taxon>
        <taxon>Gunneridae</taxon>
        <taxon>Pentapetalae</taxon>
        <taxon>rosids</taxon>
        <taxon>malvids</taxon>
        <taxon>Malvales</taxon>
        <taxon>Malvaceae</taxon>
        <taxon>Helicteroideae</taxon>
        <taxon>Durio</taxon>
    </lineage>
</organism>
<dbReference type="AlphaFoldDB" id="A0A6P6AJZ0"/>
<evidence type="ECO:0000256" key="7">
    <source>
        <dbReference type="ARBA" id="ARBA00023163"/>
    </source>
</evidence>
<dbReference type="SMART" id="SM00234">
    <property type="entry name" value="START"/>
    <property type="match status" value="1"/>
</dbReference>
<evidence type="ECO:0000256" key="2">
    <source>
        <dbReference type="ARBA" id="ARBA00006789"/>
    </source>
</evidence>
<evidence type="ECO:0000259" key="13">
    <source>
        <dbReference type="PROSITE" id="PS50071"/>
    </source>
</evidence>
<feature type="domain" description="START" evidence="14">
    <location>
        <begin position="233"/>
        <end position="390"/>
    </location>
</feature>
<dbReference type="SUPFAM" id="SSF55961">
    <property type="entry name" value="Bet v1-like"/>
    <property type="match status" value="2"/>
</dbReference>
<evidence type="ECO:0000313" key="16">
    <source>
        <dbReference type="RefSeq" id="XP_022765148.1"/>
    </source>
</evidence>
<evidence type="ECO:0000256" key="10">
    <source>
        <dbReference type="RuleBase" id="RU000682"/>
    </source>
</evidence>
<keyword evidence="15" id="KW-1185">Reference proteome</keyword>
<dbReference type="SUPFAM" id="SSF46689">
    <property type="entry name" value="Homeodomain-like"/>
    <property type="match status" value="1"/>
</dbReference>
<evidence type="ECO:0000256" key="8">
    <source>
        <dbReference type="ARBA" id="ARBA00023242"/>
    </source>
</evidence>
<evidence type="ECO:0000256" key="12">
    <source>
        <dbReference type="SAM" id="MobiDB-lite"/>
    </source>
</evidence>
<dbReference type="PANTHER" id="PTHR45654:SF107">
    <property type="entry name" value="HOMEOBOX-LEUCINE ZIPPER PROTEIN ANTHOCYANINLESS 2-LIKE ISOFORM X1"/>
    <property type="match status" value="1"/>
</dbReference>
<evidence type="ECO:0000256" key="5">
    <source>
        <dbReference type="ARBA" id="ARBA00023125"/>
    </source>
</evidence>
<keyword evidence="8 9" id="KW-0539">Nucleus</keyword>
<proteinExistence type="inferred from homology"/>
<gene>
    <name evidence="16" type="primary">LOC111310183</name>
</gene>
<dbReference type="Proteomes" id="UP000515121">
    <property type="component" value="Unplaced"/>
</dbReference>
<dbReference type="Gene3D" id="1.10.10.60">
    <property type="entry name" value="Homeodomain-like"/>
    <property type="match status" value="1"/>
</dbReference>
<evidence type="ECO:0000256" key="4">
    <source>
        <dbReference type="ARBA" id="ARBA00023054"/>
    </source>
</evidence>
<feature type="coiled-coil region" evidence="11">
    <location>
        <begin position="169"/>
        <end position="201"/>
    </location>
</feature>
<evidence type="ECO:0000256" key="9">
    <source>
        <dbReference type="PROSITE-ProRule" id="PRU00108"/>
    </source>
</evidence>
<accession>A0A6P6AJZ0</accession>
<name>A0A6P6AJZ0_DURZI</name>
<keyword evidence="5 9" id="KW-0238">DNA-binding</keyword>
<evidence type="ECO:0000256" key="3">
    <source>
        <dbReference type="ARBA" id="ARBA00023015"/>
    </source>
</evidence>
<sequence>MSFRGLIKSSSSSESGCVGARIVVADIVPHRNMLSGAIVEPPLLTQHIPKSMQSSPSLSLYYKRMDGHGEMGLIRENFDPGLVGMMKEDGYESRSGSDNFEGASGDDQDASADGPPKKKKYHRHTPHQIQELESFFKECPHPDEKQRMELSRRLGLENKQIKFWFQNRRTQMKTQLERHENLILRQENDKLLAENDFLKQAMTSPICNSCGGPAVPGEVSYEQHQLRIENARLKDELSRNRWAEMFPCMISRAAIIDVISSGKGVTRDNTLQVMDAEFQVLSPLVPVRQVRFIRFCKQQSEGVWAVVDVSIDASQDAANIQMFPNCRRLPSGCVIQDMDNKYSKVTWVEHSEYDDSAVHYLLRPLLSSGFGFGAHRWVATLQRQSDCLAVLMSPNIPGEDNTGITPAGRKSMIKLAQRMTNNFCSGVCASSMHKWDKLSVGNVGEDVRVMTRKNINDPGEPRGVVLSASTSVWMLINQKSLFDFLRDEQMRSQWDILSNGGPMQEMVKVAKGRGHGNYVSLLRGSAINANENNMLILQETWSDVSGALVVYAPIDISSMSVVMNGGDSTYVALLPSGFAILPCISPNNHVGQSNSNGPLVKPDIDGSISGGCLLTVGFQILVNSAPTAKLTMESVETVNNLISCTIQKIKAALAVT</sequence>
<dbReference type="PANTHER" id="PTHR45654">
    <property type="entry name" value="HOMEOBOX-LEUCINE ZIPPER PROTEIN MERISTEM L1"/>
    <property type="match status" value="1"/>
</dbReference>
<comment type="similarity">
    <text evidence="2">Belongs to the HD-ZIP homeobox family. Class IV subfamily.</text>
</comment>
<dbReference type="GeneID" id="111310183"/>
<dbReference type="SMART" id="SM00389">
    <property type="entry name" value="HOX"/>
    <property type="match status" value="1"/>
</dbReference>
<dbReference type="GO" id="GO:0000981">
    <property type="term" value="F:DNA-binding transcription factor activity, RNA polymerase II-specific"/>
    <property type="evidence" value="ECO:0007669"/>
    <property type="project" value="InterPro"/>
</dbReference>
<dbReference type="InterPro" id="IPR002913">
    <property type="entry name" value="START_lipid-bd_dom"/>
</dbReference>
<evidence type="ECO:0000313" key="15">
    <source>
        <dbReference type="Proteomes" id="UP000515121"/>
    </source>
</evidence>
<dbReference type="InterPro" id="IPR057993">
    <property type="entry name" value="HD-Zip_IV_C"/>
</dbReference>
<dbReference type="PROSITE" id="PS00027">
    <property type="entry name" value="HOMEOBOX_1"/>
    <property type="match status" value="1"/>
</dbReference>
<feature type="region of interest" description="Disordered" evidence="12">
    <location>
        <begin position="85"/>
        <end position="124"/>
    </location>
</feature>
<comment type="subcellular location">
    <subcellularLocation>
        <location evidence="1 9 10">Nucleus</location>
    </subcellularLocation>
</comment>
<dbReference type="RefSeq" id="XP_022765148.1">
    <property type="nucleotide sequence ID" value="XM_022909413.1"/>
</dbReference>
<dbReference type="GO" id="GO:0005634">
    <property type="term" value="C:nucleus"/>
    <property type="evidence" value="ECO:0007669"/>
    <property type="project" value="UniProtKB-SubCell"/>
</dbReference>
<dbReference type="InterPro" id="IPR017970">
    <property type="entry name" value="Homeobox_CS"/>
</dbReference>
<feature type="domain" description="Homeobox" evidence="13">
    <location>
        <begin position="115"/>
        <end position="175"/>
    </location>
</feature>
<dbReference type="PROSITE" id="PS50071">
    <property type="entry name" value="HOMEOBOX_2"/>
    <property type="match status" value="1"/>
</dbReference>
<dbReference type="CDD" id="cd00086">
    <property type="entry name" value="homeodomain"/>
    <property type="match status" value="1"/>
</dbReference>
<protein>
    <submittedName>
        <fullName evidence="16">Homeobox-leucine zipper protein ANTHOCYANINLESS 2-like isoform X3</fullName>
    </submittedName>
</protein>
<dbReference type="FunFam" id="1.10.10.60:FF:000229">
    <property type="entry name" value="Homeobox-leucine zipper protein HDG1"/>
    <property type="match status" value="1"/>
</dbReference>